<feature type="domain" description="ABC transporter" evidence="5">
    <location>
        <begin position="6"/>
        <end position="255"/>
    </location>
</feature>
<dbReference type="Gene3D" id="3.40.50.300">
    <property type="entry name" value="P-loop containing nucleotide triphosphate hydrolases"/>
    <property type="match status" value="2"/>
</dbReference>
<name>A0A1T5LT93_9FIRM</name>
<dbReference type="GO" id="GO:0005524">
    <property type="term" value="F:ATP binding"/>
    <property type="evidence" value="ECO:0007669"/>
    <property type="project" value="UniProtKB-KW"/>
</dbReference>
<dbReference type="GO" id="GO:0016887">
    <property type="term" value="F:ATP hydrolysis activity"/>
    <property type="evidence" value="ECO:0007669"/>
    <property type="project" value="InterPro"/>
</dbReference>
<feature type="domain" description="ABC transporter" evidence="5">
    <location>
        <begin position="322"/>
        <end position="564"/>
    </location>
</feature>
<evidence type="ECO:0000256" key="1">
    <source>
        <dbReference type="ARBA" id="ARBA00005417"/>
    </source>
</evidence>
<evidence type="ECO:0000259" key="5">
    <source>
        <dbReference type="PROSITE" id="PS50893"/>
    </source>
</evidence>
<dbReference type="Proteomes" id="UP000190285">
    <property type="component" value="Unassembled WGS sequence"/>
</dbReference>
<evidence type="ECO:0000256" key="4">
    <source>
        <dbReference type="ARBA" id="ARBA00022840"/>
    </source>
</evidence>
<gene>
    <name evidence="6" type="ORF">SAMN02194393_03265</name>
</gene>
<dbReference type="EMBL" id="FUZT01000008">
    <property type="protein sequence ID" value="SKC79192.1"/>
    <property type="molecule type" value="Genomic_DNA"/>
</dbReference>
<dbReference type="Pfam" id="PF00005">
    <property type="entry name" value="ABC_tran"/>
    <property type="match status" value="2"/>
</dbReference>
<accession>A0A1T5LT93</accession>
<keyword evidence="3" id="KW-0547">Nucleotide-binding</keyword>
<comment type="similarity">
    <text evidence="1">Belongs to the ABC transporter superfamily.</text>
</comment>
<dbReference type="GO" id="GO:0015833">
    <property type="term" value="P:peptide transport"/>
    <property type="evidence" value="ECO:0007669"/>
    <property type="project" value="InterPro"/>
</dbReference>
<protein>
    <submittedName>
        <fullName evidence="6">Peptide/nickel transport system ATP-binding protein</fullName>
    </submittedName>
</protein>
<dbReference type="NCBIfam" id="NF008453">
    <property type="entry name" value="PRK11308.1"/>
    <property type="match status" value="2"/>
</dbReference>
<dbReference type="SMART" id="SM00382">
    <property type="entry name" value="AAA"/>
    <property type="match status" value="2"/>
</dbReference>
<dbReference type="STRING" id="36842.SAMN02194393_03265"/>
<evidence type="ECO:0000256" key="3">
    <source>
        <dbReference type="ARBA" id="ARBA00022741"/>
    </source>
</evidence>
<dbReference type="OrthoDB" id="9806285at2"/>
<reference evidence="6 7" key="1">
    <citation type="submission" date="2017-02" db="EMBL/GenBank/DDBJ databases">
        <authorList>
            <person name="Peterson S.W."/>
        </authorList>
    </citation>
    <scope>NUCLEOTIDE SEQUENCE [LARGE SCALE GENOMIC DNA]</scope>
    <source>
        <strain evidence="6 7">M1</strain>
    </source>
</reference>
<dbReference type="InterPro" id="IPR050319">
    <property type="entry name" value="ABC_transp_ATP-bind"/>
</dbReference>
<dbReference type="InterPro" id="IPR017871">
    <property type="entry name" value="ABC_transporter-like_CS"/>
</dbReference>
<keyword evidence="4 6" id="KW-0067">ATP-binding</keyword>
<dbReference type="FunFam" id="3.40.50.300:FF:000016">
    <property type="entry name" value="Oligopeptide ABC transporter ATP-binding component"/>
    <property type="match status" value="1"/>
</dbReference>
<dbReference type="NCBIfam" id="NF010167">
    <property type="entry name" value="PRK13648.1"/>
    <property type="match status" value="2"/>
</dbReference>
<dbReference type="PANTHER" id="PTHR43776:SF7">
    <property type="entry name" value="D,D-DIPEPTIDE TRANSPORT ATP-BINDING PROTEIN DDPF-RELATED"/>
    <property type="match status" value="1"/>
</dbReference>
<dbReference type="PANTHER" id="PTHR43776">
    <property type="entry name" value="TRANSPORT ATP-BINDING PROTEIN"/>
    <property type="match status" value="1"/>
</dbReference>
<dbReference type="AlphaFoldDB" id="A0A1T5LT93"/>
<evidence type="ECO:0000256" key="2">
    <source>
        <dbReference type="ARBA" id="ARBA00022448"/>
    </source>
</evidence>
<evidence type="ECO:0000313" key="6">
    <source>
        <dbReference type="EMBL" id="SKC79192.1"/>
    </source>
</evidence>
<dbReference type="SUPFAM" id="SSF52540">
    <property type="entry name" value="P-loop containing nucleoside triphosphate hydrolases"/>
    <property type="match status" value="2"/>
</dbReference>
<organism evidence="6 7">
    <name type="scientific">Maledivibacter halophilus</name>
    <dbReference type="NCBI Taxonomy" id="36842"/>
    <lineage>
        <taxon>Bacteria</taxon>
        <taxon>Bacillati</taxon>
        <taxon>Bacillota</taxon>
        <taxon>Clostridia</taxon>
        <taxon>Peptostreptococcales</taxon>
        <taxon>Caminicellaceae</taxon>
        <taxon>Maledivibacter</taxon>
    </lineage>
</organism>
<dbReference type="PROSITE" id="PS00211">
    <property type="entry name" value="ABC_TRANSPORTER_1"/>
    <property type="match status" value="2"/>
</dbReference>
<keyword evidence="2" id="KW-0813">Transport</keyword>
<dbReference type="InterPro" id="IPR027417">
    <property type="entry name" value="P-loop_NTPase"/>
</dbReference>
<sequence length="572" mass="64587">MREELLKINDLKISYLAEDNNKKAVKAVNKVSFKLNRGETLGIIGESGSGKTSIAMSIMGLLKNTAVEGEIIYDGIKLNGLDKKKLNKYRWKEIALVFQNRLEVLNPVLTVEKQIKEVLKEHKCKTKKEVNKRIKELFKMVGLNEQWLYMYPHELSGGMRQKVLIAMALACDPKLLIVDEPTSSLDILSKREITYLLKELQKKNKFSMIVISHDISVIRDLTTKIEVLYSGHILEEGLTKDLINNPMHIYTRGLINSSCDINIYQDLWGIPRKISSKVGNGCPFYQRCVQSSRECAEKLPELRYISIERKVACNKGGIITVLETKDLSKAFKFNRGKIDACKNVGIKVKAGEVAALIGESGCGKTTAAKIISGFMKEDKGDIYFKDERIYGFEAMKREYGIQIVFQDPFSSINSSFTVEKAVMEPLEILNIESKEKRKDIVKKALEDVGMAFDDESLTVRCNTLSGGERQRISIARSLVMKPKLLIADEITSMLDPSTKASILRLLKGLQNEKGFSMLFITHDLPVARKIADKVYVMNKGEIVEKGSALEIFNNPKCEYTKNLFDECFFGVI</sequence>
<dbReference type="NCBIfam" id="TIGR01727">
    <property type="entry name" value="oligo_HPY"/>
    <property type="match status" value="1"/>
</dbReference>
<dbReference type="InterPro" id="IPR013563">
    <property type="entry name" value="Oligopep_ABC_C"/>
</dbReference>
<keyword evidence="7" id="KW-1185">Reference proteome</keyword>
<dbReference type="RefSeq" id="WP_079493038.1">
    <property type="nucleotide sequence ID" value="NZ_FUZT01000008.1"/>
</dbReference>
<proteinExistence type="inferred from homology"/>
<dbReference type="GO" id="GO:0055085">
    <property type="term" value="P:transmembrane transport"/>
    <property type="evidence" value="ECO:0007669"/>
    <property type="project" value="UniProtKB-ARBA"/>
</dbReference>
<dbReference type="InterPro" id="IPR003439">
    <property type="entry name" value="ABC_transporter-like_ATP-bd"/>
</dbReference>
<evidence type="ECO:0000313" key="7">
    <source>
        <dbReference type="Proteomes" id="UP000190285"/>
    </source>
</evidence>
<dbReference type="PROSITE" id="PS50893">
    <property type="entry name" value="ABC_TRANSPORTER_2"/>
    <property type="match status" value="2"/>
</dbReference>
<dbReference type="CDD" id="cd03257">
    <property type="entry name" value="ABC_NikE_OppD_transporters"/>
    <property type="match status" value="2"/>
</dbReference>
<dbReference type="Pfam" id="PF08352">
    <property type="entry name" value="oligo_HPY"/>
    <property type="match status" value="1"/>
</dbReference>
<dbReference type="InterPro" id="IPR003593">
    <property type="entry name" value="AAA+_ATPase"/>
</dbReference>